<dbReference type="EMBL" id="HG713058">
    <property type="protein sequence ID" value="CDJ52003.1"/>
    <property type="molecule type" value="Genomic_DNA"/>
</dbReference>
<reference evidence="7" key="1">
    <citation type="submission" date="2013-10" db="EMBL/GenBank/DDBJ databases">
        <title>Genomic analysis of the causative agents of coccidiosis in chickens.</title>
        <authorList>
            <person name="Reid A.J."/>
            <person name="Blake D."/>
            <person name="Billington K."/>
            <person name="Browne H."/>
            <person name="Dunn M."/>
            <person name="Hung S."/>
            <person name="Kawahara F."/>
            <person name="Miranda-Saavedra D."/>
            <person name="Mourier T."/>
            <person name="Nagra H."/>
            <person name="Otto T.D."/>
            <person name="Rawlings N."/>
            <person name="Sanchez A."/>
            <person name="Sanders M."/>
            <person name="Subramaniam C."/>
            <person name="Tay Y."/>
            <person name="Dear P."/>
            <person name="Doerig C."/>
            <person name="Gruber A."/>
            <person name="Parkinson J."/>
            <person name="Shirley M."/>
            <person name="Wan K.L."/>
            <person name="Berriman M."/>
            <person name="Tomley F."/>
            <person name="Pain A."/>
        </authorList>
    </citation>
    <scope>NUCLEOTIDE SEQUENCE [LARGE SCALE GENOMIC DNA]</scope>
    <source>
        <strain evidence="7">Houghton</strain>
    </source>
</reference>
<feature type="transmembrane region" description="Helical" evidence="6">
    <location>
        <begin position="114"/>
        <end position="135"/>
    </location>
</feature>
<dbReference type="GO" id="GO:0005794">
    <property type="term" value="C:Golgi apparatus"/>
    <property type="evidence" value="ECO:0007669"/>
    <property type="project" value="TreeGrafter"/>
</dbReference>
<keyword evidence="8" id="KW-1185">Reference proteome</keyword>
<dbReference type="GO" id="GO:0005886">
    <property type="term" value="C:plasma membrane"/>
    <property type="evidence" value="ECO:0007669"/>
    <property type="project" value="TreeGrafter"/>
</dbReference>
<evidence type="ECO:0000256" key="3">
    <source>
        <dbReference type="ARBA" id="ARBA00022692"/>
    </source>
</evidence>
<dbReference type="PANTHER" id="PTHR10926">
    <property type="entry name" value="CELL CYCLE CONTROL PROTEIN 50"/>
    <property type="match status" value="1"/>
</dbReference>
<protein>
    <submittedName>
        <fullName evidence="7">LEM3 / CDC50 family protein, putative</fullName>
    </submittedName>
</protein>
<dbReference type="GO" id="GO:0005783">
    <property type="term" value="C:endoplasmic reticulum"/>
    <property type="evidence" value="ECO:0007669"/>
    <property type="project" value="TreeGrafter"/>
</dbReference>
<reference evidence="7" key="2">
    <citation type="submission" date="2013-10" db="EMBL/GenBank/DDBJ databases">
        <authorList>
            <person name="Aslett M."/>
        </authorList>
    </citation>
    <scope>NUCLEOTIDE SEQUENCE [LARGE SCALE GENOMIC DNA]</scope>
    <source>
        <strain evidence="7">Houghton</strain>
    </source>
</reference>
<name>U6LRX4_9EIME</name>
<dbReference type="AlphaFoldDB" id="U6LRX4"/>
<dbReference type="VEuPathDB" id="ToxoDB:EBH_0012250"/>
<dbReference type="InterPro" id="IPR005045">
    <property type="entry name" value="CDC50/LEM3_fam"/>
</dbReference>
<feature type="transmembrane region" description="Helical" evidence="6">
    <location>
        <begin position="375"/>
        <end position="398"/>
    </location>
</feature>
<dbReference type="PANTHER" id="PTHR10926:SF0">
    <property type="entry name" value="CDC50, ISOFORM A"/>
    <property type="match status" value="1"/>
</dbReference>
<gene>
    <name evidence="7" type="ORF">EBH_0012250</name>
</gene>
<sequence length="418" mass="47123">MPRHRVAPAATVVHHDTLIHEGQGYDEQLDQAESPEVPASPNQEYPRTVSNAIDVHYHSTWALWRLVRECSGCSDGVKRGCGCGRCYCCSRAALDDFMQQRMSAWEPLLTPRRILFVLFGVGVIFVVLGLVILLVNNAIVECKVNYTDMVGDLILKIDPSTCTDTSITEITGDVLLYYELSNYFQNHRHFMKSRSDRQLEGKVYTSASDVRTACDPRVESSDGRVLHPCGLSAGSVFTDVFSAVAEDQLTEIELDESREAICWDWDLSTFKNPTEEEMNAAAAQVDFWLFNQTYATALHMDKPGVGWGVENSHFVVWMREAPLPVFRKVYARFKAKPLKLPFYVKVTHNTYDVTSFGGTKSVVVTQASWLGGRSAFLGIAYLVVGSICLLFFGLLFYYHRRNPRHLGDVSWLRKALYS</sequence>
<evidence type="ECO:0000256" key="5">
    <source>
        <dbReference type="ARBA" id="ARBA00023136"/>
    </source>
</evidence>
<keyword evidence="4 6" id="KW-1133">Transmembrane helix</keyword>
<comment type="subcellular location">
    <subcellularLocation>
        <location evidence="1">Membrane</location>
        <topology evidence="1">Multi-pass membrane protein</topology>
    </subcellularLocation>
</comment>
<organism evidence="7 8">
    <name type="scientific">Eimeria brunetti</name>
    <dbReference type="NCBI Taxonomy" id="51314"/>
    <lineage>
        <taxon>Eukaryota</taxon>
        <taxon>Sar</taxon>
        <taxon>Alveolata</taxon>
        <taxon>Apicomplexa</taxon>
        <taxon>Conoidasida</taxon>
        <taxon>Coccidia</taxon>
        <taxon>Eucoccidiorida</taxon>
        <taxon>Eimeriorina</taxon>
        <taxon>Eimeriidae</taxon>
        <taxon>Eimeria</taxon>
    </lineage>
</organism>
<accession>U6LRX4</accession>
<keyword evidence="5 6" id="KW-0472">Membrane</keyword>
<dbReference type="Proteomes" id="UP000030750">
    <property type="component" value="Unassembled WGS sequence"/>
</dbReference>
<proteinExistence type="inferred from homology"/>
<evidence type="ECO:0000256" key="6">
    <source>
        <dbReference type="SAM" id="Phobius"/>
    </source>
</evidence>
<dbReference type="Pfam" id="PF03381">
    <property type="entry name" value="CDC50"/>
    <property type="match status" value="1"/>
</dbReference>
<evidence type="ECO:0000256" key="4">
    <source>
        <dbReference type="ARBA" id="ARBA00022989"/>
    </source>
</evidence>
<comment type="similarity">
    <text evidence="2">Belongs to the CDC50/LEM3 family.</text>
</comment>
<dbReference type="OrthoDB" id="340608at2759"/>
<evidence type="ECO:0000256" key="1">
    <source>
        <dbReference type="ARBA" id="ARBA00004141"/>
    </source>
</evidence>
<evidence type="ECO:0000256" key="2">
    <source>
        <dbReference type="ARBA" id="ARBA00009457"/>
    </source>
</evidence>
<evidence type="ECO:0000313" key="8">
    <source>
        <dbReference type="Proteomes" id="UP000030750"/>
    </source>
</evidence>
<evidence type="ECO:0000313" key="7">
    <source>
        <dbReference type="EMBL" id="CDJ52003.1"/>
    </source>
</evidence>
<keyword evidence="3 6" id="KW-0812">Transmembrane</keyword>